<evidence type="ECO:0000256" key="1">
    <source>
        <dbReference type="SAM" id="SignalP"/>
    </source>
</evidence>
<keyword evidence="1" id="KW-0732">Signal</keyword>
<dbReference type="EMBL" id="JAXCLX010000002">
    <property type="protein sequence ID" value="MDY0872647.1"/>
    <property type="molecule type" value="Genomic_DNA"/>
</dbReference>
<comment type="caution">
    <text evidence="2">The sequence shown here is derived from an EMBL/GenBank/DDBJ whole genome shotgun (WGS) entry which is preliminary data.</text>
</comment>
<feature type="signal peptide" evidence="1">
    <location>
        <begin position="1"/>
        <end position="22"/>
    </location>
</feature>
<feature type="chain" id="PRO_5045804686" evidence="1">
    <location>
        <begin position="23"/>
        <end position="131"/>
    </location>
</feature>
<dbReference type="PROSITE" id="PS51257">
    <property type="entry name" value="PROKAR_LIPOPROTEIN"/>
    <property type="match status" value="1"/>
</dbReference>
<dbReference type="RefSeq" id="WP_320501122.1">
    <property type="nucleotide sequence ID" value="NZ_JAXCLX010000002.1"/>
</dbReference>
<name>A0ABU5E053_9PROT</name>
<keyword evidence="3" id="KW-1185">Reference proteome</keyword>
<dbReference type="Proteomes" id="UP001271769">
    <property type="component" value="Unassembled WGS sequence"/>
</dbReference>
<sequence>MAFLRAALAVALLAVVAACSTAATDGQGDAPAAAATSSDPNAPVNISLRLGPDVWSSFQAYLKGIDKSKRGAFAISNDGASASAAATCDAAACADTQQVQADAVSTCQSKGAPCMVFAIDRVTQVPYRAPE</sequence>
<accession>A0ABU5E053</accession>
<evidence type="ECO:0000313" key="3">
    <source>
        <dbReference type="Proteomes" id="UP001271769"/>
    </source>
</evidence>
<proteinExistence type="predicted"/>
<evidence type="ECO:0000313" key="2">
    <source>
        <dbReference type="EMBL" id="MDY0872647.1"/>
    </source>
</evidence>
<gene>
    <name evidence="2" type="ORF">SMD31_11955</name>
</gene>
<organism evidence="2 3">
    <name type="scientific">Dongia rigui</name>
    <dbReference type="NCBI Taxonomy" id="940149"/>
    <lineage>
        <taxon>Bacteria</taxon>
        <taxon>Pseudomonadati</taxon>
        <taxon>Pseudomonadota</taxon>
        <taxon>Alphaproteobacteria</taxon>
        <taxon>Rhodospirillales</taxon>
        <taxon>Dongiaceae</taxon>
        <taxon>Dongia</taxon>
    </lineage>
</organism>
<reference evidence="2 3" key="1">
    <citation type="journal article" date="2013" name="Antonie Van Leeuwenhoek">
        <title>Dongia rigui sp. nov., isolated from freshwater of a large wetland in Korea.</title>
        <authorList>
            <person name="Baik K.S."/>
            <person name="Hwang Y.M."/>
            <person name="Choi J.S."/>
            <person name="Kwon J."/>
            <person name="Seong C.N."/>
        </authorList>
    </citation>
    <scope>NUCLEOTIDE SEQUENCE [LARGE SCALE GENOMIC DNA]</scope>
    <source>
        <strain evidence="2 3">04SU4-P</strain>
    </source>
</reference>
<protein>
    <submittedName>
        <fullName evidence="2">Uncharacterized protein</fullName>
    </submittedName>
</protein>